<dbReference type="Proteomes" id="UP000199297">
    <property type="component" value="Unassembled WGS sequence"/>
</dbReference>
<sequence length="81" mass="8946">MPLQKQPIIDRRKESSEQAAAWSKLSLAQKFSASSLGKFGYELKFVRNEHGHSLAVLMCNSGIAVITEDGDINTSPDIKVR</sequence>
<dbReference type="RefSeq" id="WP_175474816.1">
    <property type="nucleotide sequence ID" value="NZ_FOBI01000002.1"/>
</dbReference>
<gene>
    <name evidence="1" type="ORF">SAMN05216262_102200</name>
</gene>
<evidence type="ECO:0000313" key="2">
    <source>
        <dbReference type="Proteomes" id="UP000199297"/>
    </source>
</evidence>
<dbReference type="STRING" id="641665.GCA_002104455_01733"/>
<reference evidence="2" key="1">
    <citation type="submission" date="2016-10" db="EMBL/GenBank/DDBJ databases">
        <authorList>
            <person name="Varghese N."/>
            <person name="Submissions S."/>
        </authorList>
    </citation>
    <scope>NUCLEOTIDE SEQUENCE [LARGE SCALE GENOMIC DNA]</scope>
    <source>
        <strain evidence="2">CGMCC 1.9127</strain>
    </source>
</reference>
<dbReference type="EMBL" id="FOBI01000002">
    <property type="protein sequence ID" value="SEK72344.1"/>
    <property type="molecule type" value="Genomic_DNA"/>
</dbReference>
<keyword evidence="2" id="KW-1185">Reference proteome</keyword>
<accession>A0A1H7JD57</accession>
<organism evidence="1 2">
    <name type="scientific">Colwellia chukchiensis</name>
    <dbReference type="NCBI Taxonomy" id="641665"/>
    <lineage>
        <taxon>Bacteria</taxon>
        <taxon>Pseudomonadati</taxon>
        <taxon>Pseudomonadota</taxon>
        <taxon>Gammaproteobacteria</taxon>
        <taxon>Alteromonadales</taxon>
        <taxon>Colwelliaceae</taxon>
        <taxon>Colwellia</taxon>
    </lineage>
</organism>
<dbReference type="AlphaFoldDB" id="A0A1H7JD57"/>
<proteinExistence type="predicted"/>
<evidence type="ECO:0000313" key="1">
    <source>
        <dbReference type="EMBL" id="SEK72344.1"/>
    </source>
</evidence>
<protein>
    <submittedName>
        <fullName evidence="1">Uncharacterized protein</fullName>
    </submittedName>
</protein>
<name>A0A1H7JD57_9GAMM</name>